<keyword evidence="1" id="KW-0732">Signal</keyword>
<gene>
    <name evidence="2" type="ORF">NAEGRDRAFT_63473</name>
</gene>
<name>D2V3S6_NAEGR</name>
<dbReference type="eggNOG" id="KOG2369">
    <property type="taxonomic scope" value="Eukaryota"/>
</dbReference>
<dbReference type="STRING" id="5762.D2V3S6"/>
<dbReference type="GO" id="GO:0008374">
    <property type="term" value="F:O-acyltransferase activity"/>
    <property type="evidence" value="ECO:0007669"/>
    <property type="project" value="InterPro"/>
</dbReference>
<dbReference type="Pfam" id="PF02450">
    <property type="entry name" value="LCAT"/>
    <property type="match status" value="2"/>
</dbReference>
<evidence type="ECO:0000313" key="2">
    <source>
        <dbReference type="EMBL" id="EFC48248.1"/>
    </source>
</evidence>
<keyword evidence="3" id="KW-1185">Reference proteome</keyword>
<dbReference type="OrthoDB" id="190846at2759"/>
<feature type="chain" id="PRO_5003037235" evidence="1">
    <location>
        <begin position="20"/>
        <end position="464"/>
    </location>
</feature>
<dbReference type="InterPro" id="IPR003386">
    <property type="entry name" value="LACT/PDAT_acylTrfase"/>
</dbReference>
<dbReference type="EMBL" id="GG738851">
    <property type="protein sequence ID" value="EFC48248.1"/>
    <property type="molecule type" value="Genomic_DNA"/>
</dbReference>
<dbReference type="RefSeq" id="XP_002680992.1">
    <property type="nucleotide sequence ID" value="XM_002680946.1"/>
</dbReference>
<dbReference type="GeneID" id="8849705"/>
<dbReference type="PANTHER" id="PTHR11440">
    <property type="entry name" value="LECITHIN-CHOLESTEROL ACYLTRANSFERASE-RELATED"/>
    <property type="match status" value="1"/>
</dbReference>
<feature type="signal peptide" evidence="1">
    <location>
        <begin position="1"/>
        <end position="19"/>
    </location>
</feature>
<dbReference type="InParanoid" id="D2V3S6"/>
<dbReference type="VEuPathDB" id="AmoebaDB:NAEGRDRAFT_63473"/>
<dbReference type="AlphaFoldDB" id="D2V3S6"/>
<dbReference type="Gene3D" id="3.40.50.1820">
    <property type="entry name" value="alpha/beta hydrolase"/>
    <property type="match status" value="1"/>
</dbReference>
<protein>
    <submittedName>
        <fullName evidence="2">Predicted protein</fullName>
    </submittedName>
</protein>
<proteinExistence type="predicted"/>
<dbReference type="OMA" id="INCWIDN"/>
<sequence>MKYITLLLLILSITIVVDNRPIQTHTSTRHQEEIGNLFDLFRPGFQYTGNHSINNVKINTKSNIQYSPIILVGGLGGSALMSQRNQSTSEPHWWCEKTTDPFQIWLSVKEMVPFFTEDCFVNDMSLILKDGLVRQKDSRVKIFGKDVGGLDGLNSILSEFQSKFYYMKPIADFLVANGNYQVGKSLRGFTYDWRLSVREWANNTNSVGGDFFILKKLIEDTYTINGNVKVSLLGHSMGAPFLQYFLANFVNQAWKDQYIYNYIPVAGPFDGSPFSLILFALGTNWQIPTFEFEKARKIVREFPSVLFMSPNKFPYNYPFFTYGTQNYHVELSDIENFFSNAQVPNGYKLYQHEYSQYKNNRYNAPNVTTHCIYGYGIPTVTHIEYSGSKELKDLTYKDVLNNMNTVNREDGDGTVPLYSMQICDEFAKYQQQQVHVHRFFNSTHGSIMNEERVFRTILNILQFN</sequence>
<reference evidence="2 3" key="1">
    <citation type="journal article" date="2010" name="Cell">
        <title>The genome of Naegleria gruberi illuminates early eukaryotic versatility.</title>
        <authorList>
            <person name="Fritz-Laylin L.K."/>
            <person name="Prochnik S.E."/>
            <person name="Ginger M.L."/>
            <person name="Dacks J.B."/>
            <person name="Carpenter M.L."/>
            <person name="Field M.C."/>
            <person name="Kuo A."/>
            <person name="Paredez A."/>
            <person name="Chapman J."/>
            <person name="Pham J."/>
            <person name="Shu S."/>
            <person name="Neupane R."/>
            <person name="Cipriano M."/>
            <person name="Mancuso J."/>
            <person name="Tu H."/>
            <person name="Salamov A."/>
            <person name="Lindquist E."/>
            <person name="Shapiro H."/>
            <person name="Lucas S."/>
            <person name="Grigoriev I.V."/>
            <person name="Cande W.Z."/>
            <person name="Fulton C."/>
            <person name="Rokhsar D.S."/>
            <person name="Dawson S.C."/>
        </authorList>
    </citation>
    <scope>NUCLEOTIDE SEQUENCE [LARGE SCALE GENOMIC DNA]</scope>
    <source>
        <strain evidence="2 3">NEG-M</strain>
    </source>
</reference>
<dbReference type="InterPro" id="IPR029058">
    <property type="entry name" value="AB_hydrolase_fold"/>
</dbReference>
<accession>D2V3S6</accession>
<evidence type="ECO:0000313" key="3">
    <source>
        <dbReference type="Proteomes" id="UP000006671"/>
    </source>
</evidence>
<dbReference type="SUPFAM" id="SSF53474">
    <property type="entry name" value="alpha/beta-Hydrolases"/>
    <property type="match status" value="1"/>
</dbReference>
<organism evidence="3">
    <name type="scientific">Naegleria gruberi</name>
    <name type="common">Amoeba</name>
    <dbReference type="NCBI Taxonomy" id="5762"/>
    <lineage>
        <taxon>Eukaryota</taxon>
        <taxon>Discoba</taxon>
        <taxon>Heterolobosea</taxon>
        <taxon>Tetramitia</taxon>
        <taxon>Eutetramitia</taxon>
        <taxon>Vahlkampfiidae</taxon>
        <taxon>Naegleria</taxon>
    </lineage>
</organism>
<evidence type="ECO:0000256" key="1">
    <source>
        <dbReference type="SAM" id="SignalP"/>
    </source>
</evidence>
<dbReference type="Proteomes" id="UP000006671">
    <property type="component" value="Unassembled WGS sequence"/>
</dbReference>
<dbReference type="KEGG" id="ngr:NAEGRDRAFT_63473"/>
<dbReference type="FunCoup" id="D2V3S6">
    <property type="interactions" value="158"/>
</dbReference>
<dbReference type="GO" id="GO:0006629">
    <property type="term" value="P:lipid metabolic process"/>
    <property type="evidence" value="ECO:0007669"/>
    <property type="project" value="InterPro"/>
</dbReference>